<dbReference type="OrthoDB" id="6415790at2759"/>
<feature type="transmembrane region" description="Helical" evidence="5">
    <location>
        <begin position="341"/>
        <end position="360"/>
    </location>
</feature>
<keyword evidence="4 5" id="KW-0472">Membrane</keyword>
<dbReference type="Proteomes" id="UP000095009">
    <property type="component" value="Unassembled WGS sequence"/>
</dbReference>
<evidence type="ECO:0000313" key="7">
    <source>
        <dbReference type="Proteomes" id="UP000095009"/>
    </source>
</evidence>
<comment type="subcellular location">
    <subcellularLocation>
        <location evidence="1">Membrane</location>
        <topology evidence="1">Multi-pass membrane protein</topology>
    </subcellularLocation>
</comment>
<dbReference type="InterPro" id="IPR004752">
    <property type="entry name" value="AmpG_permease/AT-1"/>
</dbReference>
<dbReference type="AlphaFoldDB" id="A0A1E3PQW5"/>
<name>A0A1E3PQW5_9ASCO</name>
<feature type="transmembrane region" description="Helical" evidence="5">
    <location>
        <begin position="506"/>
        <end position="526"/>
    </location>
</feature>
<feature type="transmembrane region" description="Helical" evidence="5">
    <location>
        <begin position="217"/>
        <end position="236"/>
    </location>
</feature>
<keyword evidence="7" id="KW-1185">Reference proteome</keyword>
<feature type="transmembrane region" description="Helical" evidence="5">
    <location>
        <begin position="405"/>
        <end position="428"/>
    </location>
</feature>
<keyword evidence="2 5" id="KW-0812">Transmembrane</keyword>
<dbReference type="InterPro" id="IPR024371">
    <property type="entry name" value="AcetylCoA_trans_1-like"/>
</dbReference>
<dbReference type="Pfam" id="PF13000">
    <property type="entry name" value="Acatn"/>
    <property type="match status" value="3"/>
</dbReference>
<dbReference type="GO" id="GO:0035348">
    <property type="term" value="P:acetyl-CoA transmembrane transport"/>
    <property type="evidence" value="ECO:0007669"/>
    <property type="project" value="InterPro"/>
</dbReference>
<feature type="transmembrane region" description="Helical" evidence="5">
    <location>
        <begin position="77"/>
        <end position="100"/>
    </location>
</feature>
<dbReference type="GO" id="GO:0008521">
    <property type="term" value="F:acetyl-CoA transmembrane transporter activity"/>
    <property type="evidence" value="ECO:0007669"/>
    <property type="project" value="InterPro"/>
</dbReference>
<feature type="transmembrane region" description="Helical" evidence="5">
    <location>
        <begin position="144"/>
        <end position="163"/>
    </location>
</feature>
<dbReference type="PANTHER" id="PTHR12778">
    <property type="entry name" value="SOLUTE CARRIER FAMILY 33 ACETYL-COA TRANSPORTER -RELATED"/>
    <property type="match status" value="1"/>
</dbReference>
<keyword evidence="3 5" id="KW-1133">Transmembrane helix</keyword>
<feature type="transmembrane region" description="Helical" evidence="5">
    <location>
        <begin position="372"/>
        <end position="393"/>
    </location>
</feature>
<organism evidence="6 7">
    <name type="scientific">Nadsonia fulvescens var. elongata DSM 6958</name>
    <dbReference type="NCBI Taxonomy" id="857566"/>
    <lineage>
        <taxon>Eukaryota</taxon>
        <taxon>Fungi</taxon>
        <taxon>Dikarya</taxon>
        <taxon>Ascomycota</taxon>
        <taxon>Saccharomycotina</taxon>
        <taxon>Dipodascomycetes</taxon>
        <taxon>Dipodascales</taxon>
        <taxon>Dipodascales incertae sedis</taxon>
        <taxon>Nadsonia</taxon>
    </lineage>
</organism>
<dbReference type="EMBL" id="KV454406">
    <property type="protein sequence ID" value="ODQ67829.1"/>
    <property type="molecule type" value="Genomic_DNA"/>
</dbReference>
<feature type="transmembrane region" description="Helical" evidence="5">
    <location>
        <begin position="175"/>
        <end position="196"/>
    </location>
</feature>
<dbReference type="PANTHER" id="PTHR12778:SF9">
    <property type="entry name" value="ACETYL-COENZYME A TRANSPORTER 1"/>
    <property type="match status" value="1"/>
</dbReference>
<evidence type="ECO:0000256" key="4">
    <source>
        <dbReference type="ARBA" id="ARBA00023136"/>
    </source>
</evidence>
<dbReference type="FunFam" id="1.20.1250.20:FF:000289">
    <property type="entry name" value="Acetyl-coenzyme A transporter 1"/>
    <property type="match status" value="1"/>
</dbReference>
<evidence type="ECO:0008006" key="8">
    <source>
        <dbReference type="Google" id="ProtNLM"/>
    </source>
</evidence>
<dbReference type="GO" id="GO:0016020">
    <property type="term" value="C:membrane"/>
    <property type="evidence" value="ECO:0007669"/>
    <property type="project" value="UniProtKB-SubCell"/>
</dbReference>
<dbReference type="SUPFAM" id="SSF103473">
    <property type="entry name" value="MFS general substrate transporter"/>
    <property type="match status" value="1"/>
</dbReference>
<gene>
    <name evidence="6" type="ORF">NADFUDRAFT_19430</name>
</gene>
<evidence type="ECO:0000313" key="6">
    <source>
        <dbReference type="EMBL" id="ODQ67829.1"/>
    </source>
</evidence>
<sequence length="545" mass="60430">MSDHIELVNARKRTAPSSPSLPVASSNWAESAWKEEPAGISLSSSGRGYDEANSGNDRVTGSSLSLSELSIKDQKNFFLLAFLYLLQGIPVGLAFGSIPFLLKSKLSYGQVGIFTLASYPYSLKLLWSPIVDAIYHPKFGRRKSWIVPIQLVSSILLIWLGSAVEPLLEEPEINLARITFLFFMLVFLAATQDIAVDGWALTLLSHESLSYASTAQTIGLNTGYFLSFTVFLAFNSPEFANKYFRTLPLDTGLVSLSGYLIFWGWVYLLMTALVGVFKNEGRMKGTSGSILDVYKSMYKVVSLKNVQSFILVHILAKVGFQANEAVTNLKLLEKGFSKEDLALTVLIDFPFEIVFGYYAAKWSTGRQPLKPWMQGFMGRLMCAVLAMLVVHMFPKIQPGESIGLGYLLVVIFVHVLGSFMSTVQFVSINAFHTQIADPAFGGTYMTTLNTISNLGGQWPRIIVLYAVDYFTMATCKNDVAPFSCTTDAAKKMCTTKGGVCEVIVDGYYITNWICIIIGSLIFFGWIKQKMEHLQRLPISSWRIAS</sequence>
<evidence type="ECO:0000256" key="5">
    <source>
        <dbReference type="SAM" id="Phobius"/>
    </source>
</evidence>
<protein>
    <recommendedName>
        <fullName evidence="8">MFS general substrate transporter</fullName>
    </recommendedName>
</protein>
<evidence type="ECO:0000256" key="2">
    <source>
        <dbReference type="ARBA" id="ARBA00022692"/>
    </source>
</evidence>
<feature type="transmembrane region" description="Helical" evidence="5">
    <location>
        <begin position="106"/>
        <end position="123"/>
    </location>
</feature>
<reference evidence="6 7" key="1">
    <citation type="journal article" date="2016" name="Proc. Natl. Acad. Sci. U.S.A.">
        <title>Comparative genomics of biotechnologically important yeasts.</title>
        <authorList>
            <person name="Riley R."/>
            <person name="Haridas S."/>
            <person name="Wolfe K.H."/>
            <person name="Lopes M.R."/>
            <person name="Hittinger C.T."/>
            <person name="Goeker M."/>
            <person name="Salamov A.A."/>
            <person name="Wisecaver J.H."/>
            <person name="Long T.M."/>
            <person name="Calvey C.H."/>
            <person name="Aerts A.L."/>
            <person name="Barry K.W."/>
            <person name="Choi C."/>
            <person name="Clum A."/>
            <person name="Coughlan A.Y."/>
            <person name="Deshpande S."/>
            <person name="Douglass A.P."/>
            <person name="Hanson S.J."/>
            <person name="Klenk H.-P."/>
            <person name="LaButti K.M."/>
            <person name="Lapidus A."/>
            <person name="Lindquist E.A."/>
            <person name="Lipzen A.M."/>
            <person name="Meier-Kolthoff J.P."/>
            <person name="Ohm R.A."/>
            <person name="Otillar R.P."/>
            <person name="Pangilinan J.L."/>
            <person name="Peng Y."/>
            <person name="Rokas A."/>
            <person name="Rosa C.A."/>
            <person name="Scheuner C."/>
            <person name="Sibirny A.A."/>
            <person name="Slot J.C."/>
            <person name="Stielow J.B."/>
            <person name="Sun H."/>
            <person name="Kurtzman C.P."/>
            <person name="Blackwell M."/>
            <person name="Grigoriev I.V."/>
            <person name="Jeffries T.W."/>
        </authorList>
    </citation>
    <scope>NUCLEOTIDE SEQUENCE [LARGE SCALE GENOMIC DNA]</scope>
    <source>
        <strain evidence="6 7">DSM 6958</strain>
    </source>
</reference>
<feature type="transmembrane region" description="Helical" evidence="5">
    <location>
        <begin position="256"/>
        <end position="277"/>
    </location>
</feature>
<dbReference type="STRING" id="857566.A0A1E3PQW5"/>
<evidence type="ECO:0000256" key="1">
    <source>
        <dbReference type="ARBA" id="ARBA00004141"/>
    </source>
</evidence>
<evidence type="ECO:0000256" key="3">
    <source>
        <dbReference type="ARBA" id="ARBA00022989"/>
    </source>
</evidence>
<dbReference type="InterPro" id="IPR036259">
    <property type="entry name" value="MFS_trans_sf"/>
</dbReference>
<accession>A0A1E3PQW5</accession>
<proteinExistence type="predicted"/>